<evidence type="ECO:0000256" key="1">
    <source>
        <dbReference type="ARBA" id="ARBA00001947"/>
    </source>
</evidence>
<evidence type="ECO:0000313" key="11">
    <source>
        <dbReference type="Proteomes" id="UP000252519"/>
    </source>
</evidence>
<keyword evidence="11" id="KW-1185">Reference proteome</keyword>
<dbReference type="GO" id="GO:0005886">
    <property type="term" value="C:plasma membrane"/>
    <property type="evidence" value="ECO:0007669"/>
    <property type="project" value="TreeGrafter"/>
</dbReference>
<dbReference type="InterPro" id="IPR024079">
    <property type="entry name" value="MetalloPept_cat_dom_sf"/>
</dbReference>
<dbReference type="InterPro" id="IPR000718">
    <property type="entry name" value="Peptidase_M13"/>
</dbReference>
<dbReference type="GO" id="GO:0046872">
    <property type="term" value="F:metal ion binding"/>
    <property type="evidence" value="ECO:0007669"/>
    <property type="project" value="UniProtKB-KW"/>
</dbReference>
<protein>
    <submittedName>
        <fullName evidence="10">Peptidase family M13</fullName>
    </submittedName>
</protein>
<dbReference type="PRINTS" id="PR00786">
    <property type="entry name" value="NEPRILYSIN"/>
</dbReference>
<accession>A0A368HB55</accession>
<evidence type="ECO:0000256" key="4">
    <source>
        <dbReference type="ARBA" id="ARBA00022723"/>
    </source>
</evidence>
<dbReference type="STRING" id="29170.A0A368HB55"/>
<keyword evidence="5" id="KW-0378">Hydrolase</keyword>
<proteinExistence type="inferred from homology"/>
<keyword evidence="3" id="KW-0645">Protease</keyword>
<dbReference type="Gene3D" id="3.40.390.10">
    <property type="entry name" value="Collagenase (Catalytic Domain)"/>
    <property type="match status" value="1"/>
</dbReference>
<dbReference type="Proteomes" id="UP000252519">
    <property type="component" value="Unassembled WGS sequence"/>
</dbReference>
<dbReference type="InterPro" id="IPR018497">
    <property type="entry name" value="Peptidase_M13_C"/>
</dbReference>
<reference evidence="10 11" key="1">
    <citation type="submission" date="2014-10" db="EMBL/GenBank/DDBJ databases">
        <title>Draft genome of the hookworm Ancylostoma caninum.</title>
        <authorList>
            <person name="Mitreva M."/>
        </authorList>
    </citation>
    <scope>NUCLEOTIDE SEQUENCE [LARGE SCALE GENOMIC DNA]</scope>
    <source>
        <strain evidence="10 11">Baltimore</strain>
    </source>
</reference>
<dbReference type="Pfam" id="PF01431">
    <property type="entry name" value="Peptidase_M13"/>
    <property type="match status" value="1"/>
</dbReference>
<feature type="domain" description="Peptidase M13 C-terminal" evidence="8">
    <location>
        <begin position="331"/>
        <end position="552"/>
    </location>
</feature>
<dbReference type="GO" id="GO:0016485">
    <property type="term" value="P:protein processing"/>
    <property type="evidence" value="ECO:0007669"/>
    <property type="project" value="TreeGrafter"/>
</dbReference>
<evidence type="ECO:0000256" key="3">
    <source>
        <dbReference type="ARBA" id="ARBA00022670"/>
    </source>
</evidence>
<dbReference type="SUPFAM" id="SSF55486">
    <property type="entry name" value="Metalloproteases ('zincins'), catalytic domain"/>
    <property type="match status" value="1"/>
</dbReference>
<evidence type="ECO:0000256" key="7">
    <source>
        <dbReference type="ARBA" id="ARBA00023049"/>
    </source>
</evidence>
<evidence type="ECO:0000259" key="9">
    <source>
        <dbReference type="Pfam" id="PF05649"/>
    </source>
</evidence>
<evidence type="ECO:0000259" key="8">
    <source>
        <dbReference type="Pfam" id="PF01431"/>
    </source>
</evidence>
<dbReference type="AlphaFoldDB" id="A0A368HB55"/>
<name>A0A368HB55_ANCCA</name>
<keyword evidence="4" id="KW-0479">Metal-binding</keyword>
<dbReference type="PANTHER" id="PTHR11733">
    <property type="entry name" value="ZINC METALLOPROTEASE FAMILY M13 NEPRILYSIN-RELATED"/>
    <property type="match status" value="1"/>
</dbReference>
<keyword evidence="6" id="KW-0862">Zinc</keyword>
<keyword evidence="7" id="KW-0482">Metalloprotease</keyword>
<dbReference type="Gene3D" id="1.10.1380.10">
    <property type="entry name" value="Neutral endopeptidase , domain2"/>
    <property type="match status" value="1"/>
</dbReference>
<dbReference type="InterPro" id="IPR042089">
    <property type="entry name" value="Peptidase_M13_dom_2"/>
</dbReference>
<comment type="caution">
    <text evidence="10">The sequence shown here is derived from an EMBL/GenBank/DDBJ whole genome shotgun (WGS) entry which is preliminary data.</text>
</comment>
<comment type="cofactor">
    <cofactor evidence="1">
        <name>Zn(2+)</name>
        <dbReference type="ChEBI" id="CHEBI:29105"/>
    </cofactor>
</comment>
<dbReference type="CDD" id="cd08662">
    <property type="entry name" value="M13"/>
    <property type="match status" value="1"/>
</dbReference>
<comment type="similarity">
    <text evidence="2">Belongs to the peptidase M13 family.</text>
</comment>
<dbReference type="PANTHER" id="PTHR11733:SF240">
    <property type="entry name" value="GH14155P-RELATED"/>
    <property type="match status" value="1"/>
</dbReference>
<evidence type="ECO:0000313" key="10">
    <source>
        <dbReference type="EMBL" id="RCN52485.1"/>
    </source>
</evidence>
<organism evidence="10 11">
    <name type="scientific">Ancylostoma caninum</name>
    <name type="common">Dog hookworm</name>
    <dbReference type="NCBI Taxonomy" id="29170"/>
    <lineage>
        <taxon>Eukaryota</taxon>
        <taxon>Metazoa</taxon>
        <taxon>Ecdysozoa</taxon>
        <taxon>Nematoda</taxon>
        <taxon>Chromadorea</taxon>
        <taxon>Rhabditida</taxon>
        <taxon>Rhabditina</taxon>
        <taxon>Rhabditomorpha</taxon>
        <taxon>Strongyloidea</taxon>
        <taxon>Ancylostomatidae</taxon>
        <taxon>Ancylostomatinae</taxon>
        <taxon>Ancylostoma</taxon>
    </lineage>
</organism>
<dbReference type="InterPro" id="IPR008753">
    <property type="entry name" value="Peptidase_M13_N"/>
</dbReference>
<evidence type="ECO:0000256" key="2">
    <source>
        <dbReference type="ARBA" id="ARBA00007357"/>
    </source>
</evidence>
<dbReference type="EMBL" id="JOJR01000007">
    <property type="protein sequence ID" value="RCN52485.1"/>
    <property type="molecule type" value="Genomic_DNA"/>
</dbReference>
<dbReference type="Pfam" id="PF05649">
    <property type="entry name" value="Peptidase_M13_N"/>
    <property type="match status" value="1"/>
</dbReference>
<sequence>MFFSKSYYDPKAFKMVKENYVLSATQIIATFAKAQGLSINEAELKEKIRGLIEFEQFLVLTYSTDAKLRRTSQRSWNLMSIDDLKKYTFLDWKAYMKQVPKVAQEVVQRSTFKVSVYEPEQYEKMSRDYASWDQTKLVNYLFMRLVLENAQYLPSYASAFELMPEEPMMLGRESLHFRFRRIDAPEDIILNCATMANRFMQYAIGRVYIDYEYPSEDKKKLIKERAGGMIQNVVHSFQGMLDSLDWMTQETKKNAYNKTMGVVQNVAFPDWIMYNQNLDHYYESVYFNPEQENYYDMWTKLIVFNIELDYKQLTASEANRHDFEGTPATVNAWYMRGLNSITFPAGILQPPFFHPLWPTSVNYGGLGVIAGHELIHGFDDKGVQWGPFGEMSPRGCPKCTGWMDQESTAGFNAMAQCVIDEYGQFCPLDPSKFTPHCVNGTLTQGENIADNGGIHAAFRAYRTHIGLNGQDPLLPDRLFGQFSHDQLFFLSFAQVWCEKRRTDDRLYRQLMVDPHSPGMYRVFGTLQNYPAFRVAYNCPAESPYAPKKHCNVWVPNFTP</sequence>
<evidence type="ECO:0000256" key="5">
    <source>
        <dbReference type="ARBA" id="ARBA00022801"/>
    </source>
</evidence>
<dbReference type="GO" id="GO:0004222">
    <property type="term" value="F:metalloendopeptidase activity"/>
    <property type="evidence" value="ECO:0007669"/>
    <property type="project" value="InterPro"/>
</dbReference>
<gene>
    <name evidence="10" type="ORF">ANCCAN_01529</name>
</gene>
<dbReference type="PROSITE" id="PS51885">
    <property type="entry name" value="NEPRILYSIN"/>
    <property type="match status" value="1"/>
</dbReference>
<feature type="domain" description="Peptidase M13 N-terminal" evidence="9">
    <location>
        <begin position="4"/>
        <end position="269"/>
    </location>
</feature>
<evidence type="ECO:0000256" key="6">
    <source>
        <dbReference type="ARBA" id="ARBA00022833"/>
    </source>
</evidence>
<dbReference type="OrthoDB" id="6475849at2759"/>